<feature type="region of interest" description="Disordered" evidence="1">
    <location>
        <begin position="49"/>
        <end position="109"/>
    </location>
</feature>
<dbReference type="PANTHER" id="PTHR41404">
    <property type="entry name" value="SHIELDIN COMPLEX SUBUNIT 3"/>
    <property type="match status" value="1"/>
</dbReference>
<protein>
    <submittedName>
        <fullName evidence="2">(Atlantic silverside) hypothetical protein</fullName>
    </submittedName>
</protein>
<sequence length="210" mass="23262">MEHVVLHYRPGPAGGLSSLLETTEKLLEPFPCRAPPAFTPWFPPEASAGLRMPLRPARPPPVIPPTGAPPDSPPRPREAPGPLQTRQPGGQCSWSLFTQRGGPPPRLQPPSRSFADMVALHGLHLRQRAKWVIAQHNCRDVEKAWRSLSRCPRGSRLPTCHATLRRGRAEIWVFCDLLVSEQVGRFLKVQLGLTGSIRLSVHRLGDVFSL</sequence>
<proteinExistence type="predicted"/>
<name>A0A8S4B4P9_9TELE</name>
<dbReference type="PANTHER" id="PTHR41404:SF1">
    <property type="entry name" value="SHIELDIN COMPLEX SUBUNIT 3"/>
    <property type="match status" value="1"/>
</dbReference>
<gene>
    <name evidence="2" type="ORF">MMEN_LOCUS10038</name>
</gene>
<organism evidence="2 3">
    <name type="scientific">Menidia menidia</name>
    <name type="common">Atlantic silverside</name>
    <dbReference type="NCBI Taxonomy" id="238744"/>
    <lineage>
        <taxon>Eukaryota</taxon>
        <taxon>Metazoa</taxon>
        <taxon>Chordata</taxon>
        <taxon>Craniata</taxon>
        <taxon>Vertebrata</taxon>
        <taxon>Euteleostomi</taxon>
        <taxon>Actinopterygii</taxon>
        <taxon>Neopterygii</taxon>
        <taxon>Teleostei</taxon>
        <taxon>Neoteleostei</taxon>
        <taxon>Acanthomorphata</taxon>
        <taxon>Ovalentaria</taxon>
        <taxon>Atherinomorphae</taxon>
        <taxon>Atheriniformes</taxon>
        <taxon>Atherinopsidae</taxon>
        <taxon>Menidiinae</taxon>
        <taxon>Menidia</taxon>
    </lineage>
</organism>
<dbReference type="GO" id="GO:0045830">
    <property type="term" value="P:positive regulation of isotype switching"/>
    <property type="evidence" value="ECO:0007669"/>
    <property type="project" value="TreeGrafter"/>
</dbReference>
<comment type="caution">
    <text evidence="2">The sequence shown here is derived from an EMBL/GenBank/DDBJ whole genome shotgun (WGS) entry which is preliminary data.</text>
</comment>
<keyword evidence="3" id="KW-1185">Reference proteome</keyword>
<dbReference type="GO" id="GO:2000042">
    <property type="term" value="P:negative regulation of double-strand break repair via homologous recombination"/>
    <property type="evidence" value="ECO:0007669"/>
    <property type="project" value="TreeGrafter"/>
</dbReference>
<dbReference type="Proteomes" id="UP000677803">
    <property type="component" value="Unassembled WGS sequence"/>
</dbReference>
<reference evidence="2" key="1">
    <citation type="submission" date="2021-05" db="EMBL/GenBank/DDBJ databases">
        <authorList>
            <person name="Tigano A."/>
        </authorList>
    </citation>
    <scope>NUCLEOTIDE SEQUENCE</scope>
</reference>
<dbReference type="OrthoDB" id="5963356at2759"/>
<feature type="compositionally biased region" description="Polar residues" evidence="1">
    <location>
        <begin position="84"/>
        <end position="98"/>
    </location>
</feature>
<dbReference type="InterPro" id="IPR039996">
    <property type="entry name" value="Shieldin_RINN1"/>
</dbReference>
<dbReference type="GO" id="GO:2001034">
    <property type="term" value="P:positive regulation of double-strand break repair via nonhomologous end joining"/>
    <property type="evidence" value="ECO:0007669"/>
    <property type="project" value="TreeGrafter"/>
</dbReference>
<evidence type="ECO:0000313" key="3">
    <source>
        <dbReference type="Proteomes" id="UP000677803"/>
    </source>
</evidence>
<feature type="compositionally biased region" description="Pro residues" evidence="1">
    <location>
        <begin position="56"/>
        <end position="73"/>
    </location>
</feature>
<dbReference type="AlphaFoldDB" id="A0A8S4B4P9"/>
<evidence type="ECO:0000256" key="1">
    <source>
        <dbReference type="SAM" id="MobiDB-lite"/>
    </source>
</evidence>
<accession>A0A8S4B4P9</accession>
<evidence type="ECO:0000313" key="2">
    <source>
        <dbReference type="EMBL" id="CAG5916986.1"/>
    </source>
</evidence>
<dbReference type="EMBL" id="CAJRST010011112">
    <property type="protein sequence ID" value="CAG5916986.1"/>
    <property type="molecule type" value="Genomic_DNA"/>
</dbReference>